<keyword evidence="5 6" id="KW-0326">Glycosidase</keyword>
<evidence type="ECO:0000313" key="12">
    <source>
        <dbReference type="EMBL" id="MBB4941028.1"/>
    </source>
</evidence>
<comment type="caution">
    <text evidence="12">The sequence shown here is derived from an EMBL/GenBank/DDBJ whole genome shotgun (WGS) entry which is preliminary data.</text>
</comment>
<organism evidence="12 13">
    <name type="scientific">Streptosporangium album</name>
    <dbReference type="NCBI Taxonomy" id="47479"/>
    <lineage>
        <taxon>Bacteria</taxon>
        <taxon>Bacillati</taxon>
        <taxon>Actinomycetota</taxon>
        <taxon>Actinomycetes</taxon>
        <taxon>Streptosporangiales</taxon>
        <taxon>Streptosporangiaceae</taxon>
        <taxon>Streptosporangium</taxon>
    </lineage>
</organism>
<evidence type="ECO:0000259" key="11">
    <source>
        <dbReference type="Pfam" id="PF08532"/>
    </source>
</evidence>
<dbReference type="Proteomes" id="UP000534286">
    <property type="component" value="Unassembled WGS sequence"/>
</dbReference>
<protein>
    <recommendedName>
        <fullName evidence="3 6">Beta-galactosidase</fullName>
        <shortName evidence="6">Beta-gal</shortName>
        <ecNumber evidence="3 6">3.2.1.23</ecNumber>
    </recommendedName>
</protein>
<feature type="active site" description="Nucleophile" evidence="7">
    <location>
        <position position="311"/>
    </location>
</feature>
<dbReference type="GO" id="GO:0004565">
    <property type="term" value="F:beta-galactosidase activity"/>
    <property type="evidence" value="ECO:0007669"/>
    <property type="project" value="UniProtKB-EC"/>
</dbReference>
<evidence type="ECO:0000313" key="13">
    <source>
        <dbReference type="Proteomes" id="UP000534286"/>
    </source>
</evidence>
<dbReference type="InterPro" id="IPR017853">
    <property type="entry name" value="GH"/>
</dbReference>
<evidence type="ECO:0000256" key="1">
    <source>
        <dbReference type="ARBA" id="ARBA00001412"/>
    </source>
</evidence>
<keyword evidence="4 6" id="KW-0378">Hydrolase</keyword>
<evidence type="ECO:0000256" key="6">
    <source>
        <dbReference type="PIRNR" id="PIRNR001084"/>
    </source>
</evidence>
<dbReference type="SUPFAM" id="SSF51445">
    <property type="entry name" value="(Trans)glycosidases"/>
    <property type="match status" value="1"/>
</dbReference>
<evidence type="ECO:0000256" key="5">
    <source>
        <dbReference type="ARBA" id="ARBA00023295"/>
    </source>
</evidence>
<feature type="domain" description="Beta-galactosidase trimerisation" evidence="11">
    <location>
        <begin position="400"/>
        <end position="600"/>
    </location>
</feature>
<feature type="binding site" evidence="8">
    <location>
        <position position="319"/>
    </location>
    <ligand>
        <name>substrate</name>
    </ligand>
</feature>
<proteinExistence type="inferred from homology"/>
<gene>
    <name evidence="12" type="ORF">FHR32_005405</name>
</gene>
<dbReference type="Gene3D" id="3.20.20.80">
    <property type="entry name" value="Glycosidases"/>
    <property type="match status" value="1"/>
</dbReference>
<dbReference type="Pfam" id="PF02449">
    <property type="entry name" value="Glyco_hydro_42"/>
    <property type="match status" value="1"/>
</dbReference>
<evidence type="ECO:0000256" key="8">
    <source>
        <dbReference type="PIRSR" id="PIRSR001084-2"/>
    </source>
</evidence>
<accession>A0A7W7RZD3</accession>
<comment type="catalytic activity">
    <reaction evidence="1 6">
        <text>Hydrolysis of terminal non-reducing beta-D-galactose residues in beta-D-galactosides.</text>
        <dbReference type="EC" id="3.2.1.23"/>
    </reaction>
</comment>
<evidence type="ECO:0000259" key="10">
    <source>
        <dbReference type="Pfam" id="PF02449"/>
    </source>
</evidence>
<evidence type="ECO:0000256" key="9">
    <source>
        <dbReference type="PIRSR" id="PIRSR001084-3"/>
    </source>
</evidence>
<feature type="binding site" evidence="8">
    <location>
        <position position="116"/>
    </location>
    <ligand>
        <name>substrate</name>
    </ligand>
</feature>
<dbReference type="EMBL" id="JACHJU010000002">
    <property type="protein sequence ID" value="MBB4941028.1"/>
    <property type="molecule type" value="Genomic_DNA"/>
</dbReference>
<dbReference type="Pfam" id="PF08532">
    <property type="entry name" value="Glyco_hydro_42M"/>
    <property type="match status" value="1"/>
</dbReference>
<dbReference type="PANTHER" id="PTHR36447:SF1">
    <property type="entry name" value="BETA-GALACTOSIDASE GANA"/>
    <property type="match status" value="1"/>
</dbReference>
<dbReference type="InterPro" id="IPR029062">
    <property type="entry name" value="Class_I_gatase-like"/>
</dbReference>
<dbReference type="GO" id="GO:0005975">
    <property type="term" value="P:carbohydrate metabolic process"/>
    <property type="evidence" value="ECO:0007669"/>
    <property type="project" value="InterPro"/>
</dbReference>
<dbReference type="Gene3D" id="3.40.50.880">
    <property type="match status" value="1"/>
</dbReference>
<dbReference type="PIRSF" id="PIRSF001084">
    <property type="entry name" value="B-galactosidase"/>
    <property type="match status" value="1"/>
</dbReference>
<dbReference type="GO" id="GO:0009341">
    <property type="term" value="C:beta-galactosidase complex"/>
    <property type="evidence" value="ECO:0007669"/>
    <property type="project" value="InterPro"/>
</dbReference>
<feature type="domain" description="Glycoside hydrolase family 42 N-terminal" evidence="10">
    <location>
        <begin position="19"/>
        <end position="388"/>
    </location>
</feature>
<evidence type="ECO:0000256" key="4">
    <source>
        <dbReference type="ARBA" id="ARBA00022801"/>
    </source>
</evidence>
<name>A0A7W7RZD3_9ACTN</name>
<dbReference type="InterPro" id="IPR013780">
    <property type="entry name" value="Glyco_hydro_b"/>
</dbReference>
<evidence type="ECO:0000256" key="2">
    <source>
        <dbReference type="ARBA" id="ARBA00005940"/>
    </source>
</evidence>
<dbReference type="EC" id="3.2.1.23" evidence="3 6"/>
<evidence type="ECO:0000256" key="3">
    <source>
        <dbReference type="ARBA" id="ARBA00012756"/>
    </source>
</evidence>
<feature type="binding site" evidence="9">
    <location>
        <position position="165"/>
    </location>
    <ligand>
        <name>Zn(2+)</name>
        <dbReference type="ChEBI" id="CHEBI:29105"/>
    </ligand>
</feature>
<evidence type="ECO:0000256" key="7">
    <source>
        <dbReference type="PIRSR" id="PIRSR001084-1"/>
    </source>
</evidence>
<dbReference type="PANTHER" id="PTHR36447">
    <property type="entry name" value="BETA-GALACTOSIDASE GANA"/>
    <property type="match status" value="1"/>
</dbReference>
<feature type="binding site" evidence="8">
    <location>
        <position position="154"/>
    </location>
    <ligand>
        <name>substrate</name>
    </ligand>
</feature>
<dbReference type="CDD" id="cd03143">
    <property type="entry name" value="A4_beta-galactosidase_middle_domain"/>
    <property type="match status" value="1"/>
</dbReference>
<dbReference type="InterPro" id="IPR013529">
    <property type="entry name" value="Glyco_hydro_42_N"/>
</dbReference>
<reference evidence="12 13" key="1">
    <citation type="submission" date="2020-08" db="EMBL/GenBank/DDBJ databases">
        <title>Sequencing the genomes of 1000 actinobacteria strains.</title>
        <authorList>
            <person name="Klenk H.-P."/>
        </authorList>
    </citation>
    <scope>NUCLEOTIDE SEQUENCE [LARGE SCALE GENOMIC DNA]</scope>
    <source>
        <strain evidence="12 13">DSM 43023</strain>
    </source>
</reference>
<sequence>MNRMDRLYRRLGGIAYGGDYNPEQWPEEVHAEDVRLMREAGVNLVSLGIFSWAFVQPEPDRMEFGRFDRIMDRLADGGVGVCLATMTASPPPWLSARHPEVLPERADGTRLWPGARQHYCPSSPVYREHAARLVSAVAERYGDHPALAMWHIGNEYGCHVRACYCDVSAGSFREWLRERYGDVEALNDAWSTAFWSQRYASFEEVLPPRTAPTFPNPAQQIDFARFGSDELLACYLTEKRILDRIAPEVPATTNFVPLAKTLDLFEWASHLDVVSYDSYPDPHDEHAAPRAALSYDVMRSLRGGQPYLLMEQAPSAVNWRARNAPKPPGVMRLWSWQAVAHGADAVMFFQWRQSRGGAEKYHSAMVPHGGTDTRAFREVRELGQELASVPELFGARSPRADVAVVLDWQSWWGLEQAARPNADLRLDDLVFAHYLPLYQENVACDIVRPGGDLSGYRLVVVPNLYMAGEEEAANLERYVEGGGTLLMSFFSGIVDPCDRVHLGGYPAPFRRMLGLRVEEFWPLDDGVGVELSRGRGSLWSEEITLEGAEAVASFSGGELTGLPAVTRHRFGLGAAWYLGTLPDPATMRELLRRAGEEAGVRPVLPGLPAGVQARVRQAADGTLRYVLLNHSAEAVTVPLPAPMCDDLAGAGPSDHVRLASRGAALLRPAATPV</sequence>
<keyword evidence="13" id="KW-1185">Reference proteome</keyword>
<feature type="active site" description="Proton donor" evidence="7">
    <location>
        <position position="155"/>
    </location>
</feature>
<keyword evidence="9" id="KW-0479">Metal-binding</keyword>
<feature type="binding site" evidence="9">
    <location>
        <position position="120"/>
    </location>
    <ligand>
        <name>Zn(2+)</name>
        <dbReference type="ChEBI" id="CHEBI:29105"/>
    </ligand>
</feature>
<keyword evidence="9" id="KW-0862">Zinc</keyword>
<comment type="similarity">
    <text evidence="2 6">Belongs to the glycosyl hydrolase 42 family.</text>
</comment>
<dbReference type="Gene3D" id="2.60.40.1180">
    <property type="entry name" value="Golgi alpha-mannosidase II"/>
    <property type="match status" value="1"/>
</dbReference>
<dbReference type="InterPro" id="IPR003476">
    <property type="entry name" value="Glyco_hydro_42"/>
</dbReference>
<dbReference type="AlphaFoldDB" id="A0A7W7RZD3"/>
<dbReference type="InterPro" id="IPR013738">
    <property type="entry name" value="Beta_galactosidase_Trimer"/>
</dbReference>
<dbReference type="SUPFAM" id="SSF52317">
    <property type="entry name" value="Class I glutamine amidotransferase-like"/>
    <property type="match status" value="1"/>
</dbReference>
<feature type="binding site" evidence="9">
    <location>
        <position position="163"/>
    </location>
    <ligand>
        <name>Zn(2+)</name>
        <dbReference type="ChEBI" id="CHEBI:29105"/>
    </ligand>
</feature>
<dbReference type="GO" id="GO:0046872">
    <property type="term" value="F:metal ion binding"/>
    <property type="evidence" value="ECO:0007669"/>
    <property type="project" value="UniProtKB-KW"/>
</dbReference>